<evidence type="ECO:0000313" key="2">
    <source>
        <dbReference type="Proteomes" id="UP000635828"/>
    </source>
</evidence>
<accession>A0ABR7FUP0</accession>
<gene>
    <name evidence="1" type="ORF">H8S22_15535</name>
</gene>
<keyword evidence="2" id="KW-1185">Reference proteome</keyword>
<proteinExistence type="predicted"/>
<dbReference type="RefSeq" id="WP_024728932.1">
    <property type="nucleotide sequence ID" value="NZ_JACOOS010000025.1"/>
</dbReference>
<protein>
    <recommendedName>
        <fullName evidence="3">Transcriptional regulator, AbiEi antitoxin, Type IV TA system</fullName>
    </recommendedName>
</protein>
<name>A0ABR7FUP0_9FIRM</name>
<reference evidence="1 2" key="1">
    <citation type="submission" date="2020-08" db="EMBL/GenBank/DDBJ databases">
        <title>Genome public.</title>
        <authorList>
            <person name="Liu C."/>
            <person name="Sun Q."/>
        </authorList>
    </citation>
    <scope>NUCLEOTIDE SEQUENCE [LARGE SCALE GENOMIC DNA]</scope>
    <source>
        <strain evidence="1 2">NSJ-7</strain>
    </source>
</reference>
<organism evidence="1 2">
    <name type="scientific">Anaerostipes hominis</name>
    <name type="common">ex Liu et al. 2021</name>
    <dbReference type="NCBI Taxonomy" id="2763018"/>
    <lineage>
        <taxon>Bacteria</taxon>
        <taxon>Bacillati</taxon>
        <taxon>Bacillota</taxon>
        <taxon>Clostridia</taxon>
        <taxon>Lachnospirales</taxon>
        <taxon>Lachnospiraceae</taxon>
        <taxon>Anaerostipes</taxon>
    </lineage>
</organism>
<dbReference type="EMBL" id="JACOOS010000025">
    <property type="protein sequence ID" value="MBC5678929.1"/>
    <property type="molecule type" value="Genomic_DNA"/>
</dbReference>
<dbReference type="InterPro" id="IPR045738">
    <property type="entry name" value="DUF6088"/>
</dbReference>
<evidence type="ECO:0008006" key="3">
    <source>
        <dbReference type="Google" id="ProtNLM"/>
    </source>
</evidence>
<dbReference type="Pfam" id="PF19570">
    <property type="entry name" value="DUF6088"/>
    <property type="match status" value="1"/>
</dbReference>
<comment type="caution">
    <text evidence="1">The sequence shown here is derived from an EMBL/GenBank/DDBJ whole genome shotgun (WGS) entry which is preliminary data.</text>
</comment>
<sequence>MANGYSKQIQGRIENALEGTVFVNSDFADIADTETIRRNLNRLTQTGTLRRILKGIYEKPEYSEMLKEYVAADPEAVANALARNYHWTIAPCGNTALNLLGLSTQVTAVWSYISDGPYKTYEWNSTKIEFKHRTNKEITGLSYMTALVIQALKTLGKTNVTSETIQALSSRLSEEDKAAMLREASESTDWVYNAIRKIAGEVQQK</sequence>
<evidence type="ECO:0000313" key="1">
    <source>
        <dbReference type="EMBL" id="MBC5678929.1"/>
    </source>
</evidence>
<dbReference type="Proteomes" id="UP000635828">
    <property type="component" value="Unassembled WGS sequence"/>
</dbReference>